<proteinExistence type="predicted"/>
<evidence type="ECO:0000313" key="2">
    <source>
        <dbReference type="EMBL" id="EJT74264.1"/>
    </source>
</evidence>
<feature type="compositionally biased region" description="Low complexity" evidence="1">
    <location>
        <begin position="23"/>
        <end position="32"/>
    </location>
</feature>
<protein>
    <submittedName>
        <fullName evidence="2 3">Uncharacterized protein</fullName>
    </submittedName>
</protein>
<evidence type="ECO:0000313" key="3">
    <source>
        <dbReference type="EnsemblFungi" id="EJT74264"/>
    </source>
</evidence>
<feature type="region of interest" description="Disordered" evidence="1">
    <location>
        <begin position="1"/>
        <end position="43"/>
    </location>
</feature>
<dbReference type="HOGENOM" id="CLU_2109200_0_0_1"/>
<organism evidence="2">
    <name type="scientific">Gaeumannomyces tritici (strain R3-111a-1)</name>
    <name type="common">Wheat and barley take-all root rot fungus</name>
    <name type="synonym">Gaeumannomyces graminis var. tritici</name>
    <dbReference type="NCBI Taxonomy" id="644352"/>
    <lineage>
        <taxon>Eukaryota</taxon>
        <taxon>Fungi</taxon>
        <taxon>Dikarya</taxon>
        <taxon>Ascomycota</taxon>
        <taxon>Pezizomycotina</taxon>
        <taxon>Sordariomycetes</taxon>
        <taxon>Sordariomycetidae</taxon>
        <taxon>Magnaporthales</taxon>
        <taxon>Magnaporthaceae</taxon>
        <taxon>Gaeumannomyces</taxon>
    </lineage>
</organism>
<keyword evidence="4" id="KW-1185">Reference proteome</keyword>
<evidence type="ECO:0000313" key="4">
    <source>
        <dbReference type="Proteomes" id="UP000006039"/>
    </source>
</evidence>
<dbReference type="AlphaFoldDB" id="J3P3M0"/>
<name>J3P3M0_GAET3</name>
<dbReference type="Proteomes" id="UP000006039">
    <property type="component" value="Unassembled WGS sequence"/>
</dbReference>
<evidence type="ECO:0000256" key="1">
    <source>
        <dbReference type="SAM" id="MobiDB-lite"/>
    </source>
</evidence>
<reference evidence="3" key="5">
    <citation type="submission" date="2018-04" db="UniProtKB">
        <authorList>
            <consortium name="EnsemblFungi"/>
        </authorList>
    </citation>
    <scope>IDENTIFICATION</scope>
    <source>
        <strain evidence="3">R3-111a-1</strain>
    </source>
</reference>
<reference evidence="2" key="3">
    <citation type="submission" date="2010-09" db="EMBL/GenBank/DDBJ databases">
        <title>Annotation of Gaeumannomyces graminis var. tritici R3-111a-1.</title>
        <authorList>
            <consortium name="The Broad Institute Genome Sequencing Platform"/>
            <person name="Ma L.-J."/>
            <person name="Dead R."/>
            <person name="Young S.K."/>
            <person name="Zeng Q."/>
            <person name="Gargeya S."/>
            <person name="Fitzgerald M."/>
            <person name="Haas B."/>
            <person name="Abouelleil A."/>
            <person name="Alvarado L."/>
            <person name="Arachchi H.M."/>
            <person name="Berlin A."/>
            <person name="Brown A."/>
            <person name="Chapman S.B."/>
            <person name="Chen Z."/>
            <person name="Dunbar C."/>
            <person name="Freedman E."/>
            <person name="Gearin G."/>
            <person name="Gellesch M."/>
            <person name="Goldberg J."/>
            <person name="Griggs A."/>
            <person name="Gujja S."/>
            <person name="Heiman D."/>
            <person name="Howarth C."/>
            <person name="Larson L."/>
            <person name="Lui A."/>
            <person name="MacDonald P.J.P."/>
            <person name="Mehta T."/>
            <person name="Montmayeur A."/>
            <person name="Murphy C."/>
            <person name="Neiman D."/>
            <person name="Pearson M."/>
            <person name="Priest M."/>
            <person name="Roberts A."/>
            <person name="Saif S."/>
            <person name="Shea T."/>
            <person name="Shenoy N."/>
            <person name="Sisk P."/>
            <person name="Stolte C."/>
            <person name="Sykes S."/>
            <person name="Yandava C."/>
            <person name="Wortman J."/>
            <person name="Nusbaum C."/>
            <person name="Birren B."/>
        </authorList>
    </citation>
    <scope>NUCLEOTIDE SEQUENCE</scope>
    <source>
        <strain evidence="2">R3-111a-1</strain>
    </source>
</reference>
<sequence>MLTSQGGSEPSLLSLPRLASHSGDAAAGAGRWQAGGSGKDQCRTQWSRSELVTTLVTEQRTGWHASFAQRGSRAFSAVSADSCRPGQAGGGPDDGTSAVSRGLGLGLGWACVAVG</sequence>
<reference evidence="3" key="4">
    <citation type="journal article" date="2015" name="G3 (Bethesda)">
        <title>Genome sequences of three phytopathogenic species of the Magnaporthaceae family of fungi.</title>
        <authorList>
            <person name="Okagaki L.H."/>
            <person name="Nunes C.C."/>
            <person name="Sailsbery J."/>
            <person name="Clay B."/>
            <person name="Brown D."/>
            <person name="John T."/>
            <person name="Oh Y."/>
            <person name="Young N."/>
            <person name="Fitzgerald M."/>
            <person name="Haas B.J."/>
            <person name="Zeng Q."/>
            <person name="Young S."/>
            <person name="Adiconis X."/>
            <person name="Fan L."/>
            <person name="Levin J.Z."/>
            <person name="Mitchell T.K."/>
            <person name="Okubara P.A."/>
            <person name="Farman M.L."/>
            <person name="Kohn L.M."/>
            <person name="Birren B."/>
            <person name="Ma L.-J."/>
            <person name="Dean R.A."/>
        </authorList>
    </citation>
    <scope>NUCLEOTIDE SEQUENCE</scope>
    <source>
        <strain evidence="3">R3-111a-1</strain>
    </source>
</reference>
<dbReference type="EnsemblFungi" id="EJT74264">
    <property type="protein sequence ID" value="EJT74264"/>
    <property type="gene ID" value="GGTG_08107"/>
</dbReference>
<dbReference type="VEuPathDB" id="FungiDB:GGTG_08107"/>
<accession>J3P3M0</accession>
<dbReference type="EMBL" id="GL385398">
    <property type="protein sequence ID" value="EJT74264.1"/>
    <property type="molecule type" value="Genomic_DNA"/>
</dbReference>
<dbReference type="GeneID" id="20348565"/>
<reference evidence="2" key="2">
    <citation type="submission" date="2010-07" db="EMBL/GenBank/DDBJ databases">
        <authorList>
            <consortium name="The Broad Institute Genome Sequencing Platform"/>
            <consortium name="Broad Institute Genome Sequencing Center for Infectious Disease"/>
            <person name="Ma L.-J."/>
            <person name="Dead R."/>
            <person name="Young S."/>
            <person name="Zeng Q."/>
            <person name="Koehrsen M."/>
            <person name="Alvarado L."/>
            <person name="Berlin A."/>
            <person name="Chapman S.B."/>
            <person name="Chen Z."/>
            <person name="Freedman E."/>
            <person name="Gellesch M."/>
            <person name="Goldberg J."/>
            <person name="Griggs A."/>
            <person name="Gujja S."/>
            <person name="Heilman E.R."/>
            <person name="Heiman D."/>
            <person name="Hepburn T."/>
            <person name="Howarth C."/>
            <person name="Jen D."/>
            <person name="Larson L."/>
            <person name="Mehta T."/>
            <person name="Neiman D."/>
            <person name="Pearson M."/>
            <person name="Roberts A."/>
            <person name="Saif S."/>
            <person name="Shea T."/>
            <person name="Shenoy N."/>
            <person name="Sisk P."/>
            <person name="Stolte C."/>
            <person name="Sykes S."/>
            <person name="Walk T."/>
            <person name="White J."/>
            <person name="Yandava C."/>
            <person name="Haas B."/>
            <person name="Nusbaum C."/>
            <person name="Birren B."/>
        </authorList>
    </citation>
    <scope>NUCLEOTIDE SEQUENCE</scope>
    <source>
        <strain evidence="2">R3-111a-1</strain>
    </source>
</reference>
<dbReference type="RefSeq" id="XP_009224208.1">
    <property type="nucleotide sequence ID" value="XM_009225944.1"/>
</dbReference>
<feature type="region of interest" description="Disordered" evidence="1">
    <location>
        <begin position="80"/>
        <end position="99"/>
    </location>
</feature>
<reference evidence="4" key="1">
    <citation type="submission" date="2010-07" db="EMBL/GenBank/DDBJ databases">
        <title>The genome sequence of Gaeumannomyces graminis var. tritici strain R3-111a-1.</title>
        <authorList>
            <consortium name="The Broad Institute Genome Sequencing Platform"/>
            <person name="Ma L.-J."/>
            <person name="Dead R."/>
            <person name="Young S."/>
            <person name="Zeng Q."/>
            <person name="Koehrsen M."/>
            <person name="Alvarado L."/>
            <person name="Berlin A."/>
            <person name="Chapman S.B."/>
            <person name="Chen Z."/>
            <person name="Freedman E."/>
            <person name="Gellesch M."/>
            <person name="Goldberg J."/>
            <person name="Griggs A."/>
            <person name="Gujja S."/>
            <person name="Heilman E.R."/>
            <person name="Heiman D."/>
            <person name="Hepburn T."/>
            <person name="Howarth C."/>
            <person name="Jen D."/>
            <person name="Larson L."/>
            <person name="Mehta T."/>
            <person name="Neiman D."/>
            <person name="Pearson M."/>
            <person name="Roberts A."/>
            <person name="Saif S."/>
            <person name="Shea T."/>
            <person name="Shenoy N."/>
            <person name="Sisk P."/>
            <person name="Stolte C."/>
            <person name="Sykes S."/>
            <person name="Walk T."/>
            <person name="White J."/>
            <person name="Yandava C."/>
            <person name="Haas B."/>
            <person name="Nusbaum C."/>
            <person name="Birren B."/>
        </authorList>
    </citation>
    <scope>NUCLEOTIDE SEQUENCE [LARGE SCALE GENOMIC DNA]</scope>
    <source>
        <strain evidence="4">R3-111a-1</strain>
    </source>
</reference>
<gene>
    <name evidence="3" type="primary">20348565</name>
    <name evidence="2" type="ORF">GGTG_08107</name>
</gene>